<organism evidence="2 3">
    <name type="scientific">Fragilariopsis cylindrus CCMP1102</name>
    <dbReference type="NCBI Taxonomy" id="635003"/>
    <lineage>
        <taxon>Eukaryota</taxon>
        <taxon>Sar</taxon>
        <taxon>Stramenopiles</taxon>
        <taxon>Ochrophyta</taxon>
        <taxon>Bacillariophyta</taxon>
        <taxon>Bacillariophyceae</taxon>
        <taxon>Bacillariophycidae</taxon>
        <taxon>Bacillariales</taxon>
        <taxon>Bacillariaceae</taxon>
        <taxon>Fragilariopsis</taxon>
    </lineage>
</organism>
<dbReference type="AlphaFoldDB" id="A0A1E7F540"/>
<evidence type="ECO:0000313" key="2">
    <source>
        <dbReference type="EMBL" id="OEU13270.1"/>
    </source>
</evidence>
<accession>A0A1E7F540</accession>
<sequence>MLEVSISIVAWISVVVIQALFHYFVFGARKERLIQQETEAVLEENFSFTTSDSYSSILETELDTEIISASNTPTSAPYFPSSSIIASSFKQSETATRSTTTTHLLTSAERTFYLKLSKSEEFDNSEFYMMQTGSEMLKGCSLESRVEEQIRAVPQ</sequence>
<gene>
    <name evidence="2" type="ORF">FRACYDRAFT_241607</name>
</gene>
<dbReference type="EMBL" id="KV784361">
    <property type="protein sequence ID" value="OEU13270.1"/>
    <property type="molecule type" value="Genomic_DNA"/>
</dbReference>
<reference evidence="2 3" key="1">
    <citation type="submission" date="2016-09" db="EMBL/GenBank/DDBJ databases">
        <title>Extensive genetic diversity and differential bi-allelic expression allows diatom success in the polar Southern Ocean.</title>
        <authorList>
            <consortium name="DOE Joint Genome Institute"/>
            <person name="Mock T."/>
            <person name="Otillar R.P."/>
            <person name="Strauss J."/>
            <person name="Dupont C."/>
            <person name="Frickenhaus S."/>
            <person name="Maumus F."/>
            <person name="Mcmullan M."/>
            <person name="Sanges R."/>
            <person name="Schmutz J."/>
            <person name="Toseland A."/>
            <person name="Valas R."/>
            <person name="Veluchamy A."/>
            <person name="Ward B.J."/>
            <person name="Allen A."/>
            <person name="Barry K."/>
            <person name="Falciatore A."/>
            <person name="Ferrante M."/>
            <person name="Fortunato A.E."/>
            <person name="Gloeckner G."/>
            <person name="Gruber A."/>
            <person name="Hipkin R."/>
            <person name="Janech M."/>
            <person name="Kroth P."/>
            <person name="Leese F."/>
            <person name="Lindquist E."/>
            <person name="Lyon B.R."/>
            <person name="Martin J."/>
            <person name="Mayer C."/>
            <person name="Parker M."/>
            <person name="Quesneville H."/>
            <person name="Raymond J."/>
            <person name="Uhlig C."/>
            <person name="Valentin K.U."/>
            <person name="Worden A.Z."/>
            <person name="Armbrust E.V."/>
            <person name="Bowler C."/>
            <person name="Green B."/>
            <person name="Moulton V."/>
            <person name="Van Oosterhout C."/>
            <person name="Grigoriev I."/>
        </authorList>
    </citation>
    <scope>NUCLEOTIDE SEQUENCE [LARGE SCALE GENOMIC DNA]</scope>
    <source>
        <strain evidence="2 3">CCMP1102</strain>
    </source>
</reference>
<dbReference type="KEGG" id="fcy:FRACYDRAFT_241607"/>
<feature type="transmembrane region" description="Helical" evidence="1">
    <location>
        <begin position="6"/>
        <end position="26"/>
    </location>
</feature>
<proteinExistence type="predicted"/>
<protein>
    <submittedName>
        <fullName evidence="2">Uncharacterized protein</fullName>
    </submittedName>
</protein>
<keyword evidence="1" id="KW-0812">Transmembrane</keyword>
<dbReference type="Proteomes" id="UP000095751">
    <property type="component" value="Unassembled WGS sequence"/>
</dbReference>
<evidence type="ECO:0000313" key="3">
    <source>
        <dbReference type="Proteomes" id="UP000095751"/>
    </source>
</evidence>
<keyword evidence="1" id="KW-1133">Transmembrane helix</keyword>
<evidence type="ECO:0000256" key="1">
    <source>
        <dbReference type="SAM" id="Phobius"/>
    </source>
</evidence>
<keyword evidence="1" id="KW-0472">Membrane</keyword>
<dbReference type="InParanoid" id="A0A1E7F540"/>
<keyword evidence="3" id="KW-1185">Reference proteome</keyword>
<name>A0A1E7F540_9STRA</name>